<dbReference type="PANTHER" id="PTHR43791">
    <property type="entry name" value="PERMEASE-RELATED"/>
    <property type="match status" value="1"/>
</dbReference>
<dbReference type="SUPFAM" id="SSF103473">
    <property type="entry name" value="MFS general substrate transporter"/>
    <property type="match status" value="1"/>
</dbReference>
<evidence type="ECO:0000259" key="8">
    <source>
        <dbReference type="PROSITE" id="PS50850"/>
    </source>
</evidence>
<dbReference type="FunFam" id="1.20.1250.20:FF:000064">
    <property type="entry name" value="MFS allantoate transporter"/>
    <property type="match status" value="1"/>
</dbReference>
<comment type="subcellular location">
    <subcellularLocation>
        <location evidence="1">Membrane</location>
        <topology evidence="1">Multi-pass membrane protein</topology>
    </subcellularLocation>
</comment>
<dbReference type="Pfam" id="PF07690">
    <property type="entry name" value="MFS_1"/>
    <property type="match status" value="1"/>
</dbReference>
<dbReference type="GO" id="GO:0016020">
    <property type="term" value="C:membrane"/>
    <property type="evidence" value="ECO:0007669"/>
    <property type="project" value="UniProtKB-SubCell"/>
</dbReference>
<dbReference type="GO" id="GO:0022857">
    <property type="term" value="F:transmembrane transporter activity"/>
    <property type="evidence" value="ECO:0007669"/>
    <property type="project" value="InterPro"/>
</dbReference>
<dbReference type="EMBL" id="JAVRRT010000009">
    <property type="protein sequence ID" value="KAK5169155.1"/>
    <property type="molecule type" value="Genomic_DNA"/>
</dbReference>
<feature type="transmembrane region" description="Helical" evidence="7">
    <location>
        <begin position="371"/>
        <end position="393"/>
    </location>
</feature>
<feature type="transmembrane region" description="Helical" evidence="7">
    <location>
        <begin position="202"/>
        <end position="223"/>
    </location>
</feature>
<comment type="similarity">
    <text evidence="6">Belongs to the major facilitator superfamily. Allantoate permease family.</text>
</comment>
<accession>A0AAV9P8K5</accession>
<evidence type="ECO:0000256" key="1">
    <source>
        <dbReference type="ARBA" id="ARBA00004141"/>
    </source>
</evidence>
<feature type="domain" description="Major facilitator superfamily (MFS) profile" evidence="8">
    <location>
        <begin position="76"/>
        <end position="477"/>
    </location>
</feature>
<dbReference type="Proteomes" id="UP001337655">
    <property type="component" value="Unassembled WGS sequence"/>
</dbReference>
<evidence type="ECO:0000256" key="7">
    <source>
        <dbReference type="SAM" id="Phobius"/>
    </source>
</evidence>
<keyword evidence="10" id="KW-1185">Reference proteome</keyword>
<dbReference type="InterPro" id="IPR020846">
    <property type="entry name" value="MFS_dom"/>
</dbReference>
<evidence type="ECO:0000313" key="9">
    <source>
        <dbReference type="EMBL" id="KAK5169155.1"/>
    </source>
</evidence>
<gene>
    <name evidence="9" type="primary">DAL5</name>
    <name evidence="9" type="ORF">LTR77_006464</name>
</gene>
<dbReference type="InterPro" id="IPR036259">
    <property type="entry name" value="MFS_trans_sf"/>
</dbReference>
<feature type="transmembrane region" description="Helical" evidence="7">
    <location>
        <begin position="167"/>
        <end position="190"/>
    </location>
</feature>
<evidence type="ECO:0000256" key="2">
    <source>
        <dbReference type="ARBA" id="ARBA00022448"/>
    </source>
</evidence>
<reference evidence="9 10" key="1">
    <citation type="submission" date="2023-08" db="EMBL/GenBank/DDBJ databases">
        <title>Black Yeasts Isolated from many extreme environments.</title>
        <authorList>
            <person name="Coleine C."/>
            <person name="Stajich J.E."/>
            <person name="Selbmann L."/>
        </authorList>
    </citation>
    <scope>NUCLEOTIDE SEQUENCE [LARGE SCALE GENOMIC DNA]</scope>
    <source>
        <strain evidence="9 10">CCFEE 5935</strain>
    </source>
</reference>
<dbReference type="AlphaFoldDB" id="A0AAV9P8K5"/>
<comment type="caution">
    <text evidence="9">The sequence shown here is derived from an EMBL/GenBank/DDBJ whole genome shotgun (WGS) entry which is preliminary data.</text>
</comment>
<feature type="transmembrane region" description="Helical" evidence="7">
    <location>
        <begin position="413"/>
        <end position="438"/>
    </location>
</feature>
<keyword evidence="3 7" id="KW-0812">Transmembrane</keyword>
<keyword evidence="5 7" id="KW-0472">Membrane</keyword>
<evidence type="ECO:0000313" key="10">
    <source>
        <dbReference type="Proteomes" id="UP001337655"/>
    </source>
</evidence>
<dbReference type="PANTHER" id="PTHR43791:SF1">
    <property type="entry name" value="ALLANTOATE PERMEASE"/>
    <property type="match status" value="1"/>
</dbReference>
<keyword evidence="4 7" id="KW-1133">Transmembrane helix</keyword>
<evidence type="ECO:0000256" key="3">
    <source>
        <dbReference type="ARBA" id="ARBA00022692"/>
    </source>
</evidence>
<dbReference type="InterPro" id="IPR011701">
    <property type="entry name" value="MFS"/>
</dbReference>
<dbReference type="GeneID" id="89927804"/>
<feature type="transmembrane region" description="Helical" evidence="7">
    <location>
        <begin position="235"/>
        <end position="259"/>
    </location>
</feature>
<organism evidence="9 10">
    <name type="scientific">Saxophila tyrrhenica</name>
    <dbReference type="NCBI Taxonomy" id="1690608"/>
    <lineage>
        <taxon>Eukaryota</taxon>
        <taxon>Fungi</taxon>
        <taxon>Dikarya</taxon>
        <taxon>Ascomycota</taxon>
        <taxon>Pezizomycotina</taxon>
        <taxon>Dothideomycetes</taxon>
        <taxon>Dothideomycetidae</taxon>
        <taxon>Mycosphaerellales</taxon>
        <taxon>Extremaceae</taxon>
        <taxon>Saxophila</taxon>
    </lineage>
</organism>
<evidence type="ECO:0000256" key="6">
    <source>
        <dbReference type="ARBA" id="ARBA00037968"/>
    </source>
</evidence>
<keyword evidence="2" id="KW-0813">Transport</keyword>
<dbReference type="Gene3D" id="1.20.1250.20">
    <property type="entry name" value="MFS general substrate transporter like domains"/>
    <property type="match status" value="1"/>
</dbReference>
<protein>
    <submittedName>
        <fullName evidence="9">Allantoate permease</fullName>
    </submittedName>
</protein>
<dbReference type="PROSITE" id="PS50850">
    <property type="entry name" value="MFS"/>
    <property type="match status" value="1"/>
</dbReference>
<proteinExistence type="inferred from homology"/>
<evidence type="ECO:0000256" key="5">
    <source>
        <dbReference type="ARBA" id="ARBA00023136"/>
    </source>
</evidence>
<sequence length="477" mass="52506">MADNEKHPVELDPEVEKNLPAPLANAIKEGKVPADVLKHSHDADEAMKAFAGNEGQVIELSEADNKRILRIIDWNLIPIMCIVYGLNFLDKTTLSYASIMGLIEDINLVNDDYQWLGSMFYFGYIAWEYPTSRLLQILPIGKYSAACVIAWGLVLSCFAAVENFGGAVAIRFLLGLCESAVTPGFALITSQWYTKREQGLRTGIWFSFNGVAQIVGGCLAYGIARGAASTGSAIAPWKIVFLVTGLLTMAMGVIFLFVVPDNQLNARWLKKEDRILAIERIRVNNQGVGNKHFKMYQLLEALKDPLTWGITFYALVADIPNGGITNFFSQLITSFGYTAEQSLLYGTPGGAVEIITLVGCGYLGDKFHNRILVSSSGLILAMLGVALIVGLPLDNNGGRLGGYYLTQASATPFVAFLSLISTNVGICLLDLAFIYWYCKRQNKKKAAIRAQPGYVKLENQEFLDLTDRENPEFIYTL</sequence>
<evidence type="ECO:0000256" key="4">
    <source>
        <dbReference type="ARBA" id="ARBA00022989"/>
    </source>
</evidence>
<name>A0AAV9P8K5_9PEZI</name>
<dbReference type="RefSeq" id="XP_064658621.1">
    <property type="nucleotide sequence ID" value="XM_064803706.1"/>
</dbReference>
<feature type="transmembrane region" description="Helical" evidence="7">
    <location>
        <begin position="143"/>
        <end position="161"/>
    </location>
</feature>